<dbReference type="InterPro" id="IPR002110">
    <property type="entry name" value="Ankyrin_rpt"/>
</dbReference>
<keyword evidence="6" id="KW-1185">Reference proteome</keyword>
<dbReference type="SUPFAM" id="SSF48403">
    <property type="entry name" value="Ankyrin repeat"/>
    <property type="match status" value="1"/>
</dbReference>
<reference evidence="5" key="1">
    <citation type="journal article" date="2019" name="Beilstein J. Org. Chem.">
        <title>Nanangenines: drimane sesquiterpenoids as the dominant metabolite cohort of a novel Australian fungus, Aspergillus nanangensis.</title>
        <authorList>
            <person name="Lacey H.J."/>
            <person name="Gilchrist C.L.M."/>
            <person name="Crombie A."/>
            <person name="Kalaitzis J.A."/>
            <person name="Vuong D."/>
            <person name="Rutledge P.J."/>
            <person name="Turner P."/>
            <person name="Pitt J.I."/>
            <person name="Lacey E."/>
            <person name="Chooi Y.H."/>
            <person name="Piggott A.M."/>
        </authorList>
    </citation>
    <scope>NUCLEOTIDE SEQUENCE</scope>
    <source>
        <strain evidence="5">MST-FP2251</strain>
    </source>
</reference>
<protein>
    <recommendedName>
        <fullName evidence="4">Nephrocystin 3-like N-terminal domain-containing protein</fullName>
    </recommendedName>
</protein>
<feature type="repeat" description="ANK" evidence="3">
    <location>
        <begin position="786"/>
        <end position="818"/>
    </location>
</feature>
<feature type="repeat" description="ANK" evidence="3">
    <location>
        <begin position="753"/>
        <end position="785"/>
    </location>
</feature>
<feature type="repeat" description="ANK" evidence="3">
    <location>
        <begin position="687"/>
        <end position="719"/>
    </location>
</feature>
<keyword evidence="2 3" id="KW-0040">ANK repeat</keyword>
<dbReference type="PANTHER" id="PTHR24171">
    <property type="entry name" value="ANKYRIN REPEAT DOMAIN-CONTAINING PROTEIN 39-RELATED"/>
    <property type="match status" value="1"/>
</dbReference>
<feature type="domain" description="Nephrocystin 3-like N-terminal" evidence="4">
    <location>
        <begin position="84"/>
        <end position="243"/>
    </location>
</feature>
<gene>
    <name evidence="5" type="ORF">FE257_001741</name>
</gene>
<dbReference type="AlphaFoldDB" id="A0AAD4CDJ3"/>
<dbReference type="Pfam" id="PF00023">
    <property type="entry name" value="Ank"/>
    <property type="match status" value="1"/>
</dbReference>
<feature type="repeat" description="ANK" evidence="3">
    <location>
        <begin position="819"/>
        <end position="851"/>
    </location>
</feature>
<dbReference type="PRINTS" id="PR01415">
    <property type="entry name" value="ANKYRIN"/>
</dbReference>
<proteinExistence type="predicted"/>
<dbReference type="Gene3D" id="1.25.40.20">
    <property type="entry name" value="Ankyrin repeat-containing domain"/>
    <property type="match status" value="4"/>
</dbReference>
<name>A0AAD4CDJ3_ASPNN</name>
<feature type="repeat" description="ANK" evidence="3">
    <location>
        <begin position="893"/>
        <end position="925"/>
    </location>
</feature>
<evidence type="ECO:0000256" key="2">
    <source>
        <dbReference type="ARBA" id="ARBA00023043"/>
    </source>
</evidence>
<dbReference type="Pfam" id="PF12796">
    <property type="entry name" value="Ank_2"/>
    <property type="match status" value="3"/>
</dbReference>
<dbReference type="EMBL" id="VCAU01000121">
    <property type="protein sequence ID" value="KAF9884480.1"/>
    <property type="molecule type" value="Genomic_DNA"/>
</dbReference>
<dbReference type="InterPro" id="IPR036770">
    <property type="entry name" value="Ankyrin_rpt-contain_sf"/>
</dbReference>
<dbReference type="Pfam" id="PF24883">
    <property type="entry name" value="NPHP3_N"/>
    <property type="match status" value="1"/>
</dbReference>
<evidence type="ECO:0000256" key="1">
    <source>
        <dbReference type="ARBA" id="ARBA00022737"/>
    </source>
</evidence>
<dbReference type="SMART" id="SM00248">
    <property type="entry name" value="ANK"/>
    <property type="match status" value="11"/>
</dbReference>
<feature type="repeat" description="ANK" evidence="3">
    <location>
        <begin position="926"/>
        <end position="958"/>
    </location>
</feature>
<dbReference type="InterPro" id="IPR027417">
    <property type="entry name" value="P-loop_NTPase"/>
</dbReference>
<evidence type="ECO:0000259" key="4">
    <source>
        <dbReference type="Pfam" id="PF24883"/>
    </source>
</evidence>
<dbReference type="PROSITE" id="PS50297">
    <property type="entry name" value="ANK_REP_REGION"/>
    <property type="match status" value="5"/>
</dbReference>
<reference evidence="5" key="2">
    <citation type="submission" date="2020-02" db="EMBL/GenBank/DDBJ databases">
        <authorList>
            <person name="Gilchrist C.L.M."/>
            <person name="Chooi Y.-H."/>
        </authorList>
    </citation>
    <scope>NUCLEOTIDE SEQUENCE</scope>
    <source>
        <strain evidence="5">MST-FP2251</strain>
    </source>
</reference>
<accession>A0AAD4CDJ3</accession>
<dbReference type="PROSITE" id="PS50088">
    <property type="entry name" value="ANK_REPEAT"/>
    <property type="match status" value="7"/>
</dbReference>
<sequence length="993" mass="112087">MSAEINKGSQVYKNEGHIVNNFIGEGGVSTIDPELIDSLPPTDLVSPIIFLRMVQQPQWQSLLRRGEYDCQRAFNRRASRKFEGTTKWILEKRAFKDWLHGEGPRCLWLSGKIGCGKSIITTTVIDAVIDQSQKDGKPTLHFFYDHSFKRFLTANTLFESYIKQLLGYIERSGRTCPPSIISRLWDFYGYENGRPDTKELLKELLIPLLKMFPGTTLVVDGLDQCSQQDTLEVVSAFREILKSTFSTAFVSYQEELHIQGDMKIFVQEEIDKMQGDRPISDNLDVLDTIKDRLLSGADGMFLWVQYQIAMLWEECQGDDASDEAVITILGQLPKQLKDIYHRCLMRVNRNEKRELLSKRVLRLICVSAEPFKISELQEALSVNPDTGELGSSPIQKHEILTCCANLAICDREDTQELIFLTHYSVRQFLLTSRGYVTAEAELGKLCVVHLYRRRPQKEMELHSHTPSQLPILLPGSILPRDIKQLSILRPFLRPTPPPVRLSFPLTRKKEPGRSYEEFLSYSMRNWLFLTKKVLSASGCWGEGEKPRATRWWKQFEELTIKWQNWDIYPWHMSYHSPLAHVAAVYGWSILNSHFPMLAIAIGQKQKGKESIFMVPIFENDGERAIMPLQAAVEVGDAAIVKFLLHEGQLPVNAPGDYSLHGASSKGYCIIVQMLLHYDFDVHKQNNTGQTALHLAAENGHEATVDLLLDNKADVHKQNHTGQTALHLAAANGHEAIVYSLLYNKADVHQQDNTGHTALHLAAANGHETIVRVLLSRNADIRKPSNTGQTALHYAAENGYGATVHILLRCKANVHKQDNTGQTALHLAAANGHETIVRLLLDNKANVLNHNRAGYTALDLAKALYPAAANGHKGIVRLLLDSQANIKLERVEHMNRWALYLAAENGHEGTVRLLLDSQANIKVEGYTMNSALNKAAQNGHEGIVRLLLDNQAHIELEKLEDTMSSAILRATENGHETIVELLQKREEHFTVVQR</sequence>
<dbReference type="InterPro" id="IPR056884">
    <property type="entry name" value="NPHP3-like_N"/>
</dbReference>
<evidence type="ECO:0000256" key="3">
    <source>
        <dbReference type="PROSITE-ProRule" id="PRU00023"/>
    </source>
</evidence>
<organism evidence="5 6">
    <name type="scientific">Aspergillus nanangensis</name>
    <dbReference type="NCBI Taxonomy" id="2582783"/>
    <lineage>
        <taxon>Eukaryota</taxon>
        <taxon>Fungi</taxon>
        <taxon>Dikarya</taxon>
        <taxon>Ascomycota</taxon>
        <taxon>Pezizomycotina</taxon>
        <taxon>Eurotiomycetes</taxon>
        <taxon>Eurotiomycetidae</taxon>
        <taxon>Eurotiales</taxon>
        <taxon>Aspergillaceae</taxon>
        <taxon>Aspergillus</taxon>
        <taxon>Aspergillus subgen. Circumdati</taxon>
    </lineage>
</organism>
<dbReference type="Proteomes" id="UP001194746">
    <property type="component" value="Unassembled WGS sequence"/>
</dbReference>
<evidence type="ECO:0000313" key="5">
    <source>
        <dbReference type="EMBL" id="KAF9884480.1"/>
    </source>
</evidence>
<evidence type="ECO:0000313" key="6">
    <source>
        <dbReference type="Proteomes" id="UP001194746"/>
    </source>
</evidence>
<dbReference type="Gene3D" id="3.40.50.300">
    <property type="entry name" value="P-loop containing nucleotide triphosphate hydrolases"/>
    <property type="match status" value="1"/>
</dbReference>
<comment type="caution">
    <text evidence="5">The sequence shown here is derived from an EMBL/GenBank/DDBJ whole genome shotgun (WGS) entry which is preliminary data.</text>
</comment>
<feature type="repeat" description="ANK" evidence="3">
    <location>
        <begin position="720"/>
        <end position="752"/>
    </location>
</feature>
<keyword evidence="1" id="KW-0677">Repeat</keyword>